<comment type="subcellular location">
    <subcellularLocation>
        <location evidence="1">Membrane</location>
        <topology evidence="1">Peripheral membrane protein</topology>
    </subcellularLocation>
    <subcellularLocation>
        <location evidence="2">Secreted</location>
        <location evidence="2">Cell wall</location>
    </subcellularLocation>
</comment>
<dbReference type="AlphaFoldDB" id="A0A5N6NC84"/>
<dbReference type="FunFam" id="2.40.40.10:FF:000001">
    <property type="entry name" value="Expansin"/>
    <property type="match status" value="1"/>
</dbReference>
<evidence type="ECO:0000256" key="2">
    <source>
        <dbReference type="ARBA" id="ARBA00004191"/>
    </source>
</evidence>
<name>A0A5N6NC84_9ASTR</name>
<dbReference type="GO" id="GO:0005576">
    <property type="term" value="C:extracellular region"/>
    <property type="evidence" value="ECO:0007669"/>
    <property type="project" value="InterPro"/>
</dbReference>
<dbReference type="PRINTS" id="PR01226">
    <property type="entry name" value="EXPANSIN"/>
</dbReference>
<dbReference type="GO" id="GO:0016020">
    <property type="term" value="C:membrane"/>
    <property type="evidence" value="ECO:0007669"/>
    <property type="project" value="UniProtKB-SubCell"/>
</dbReference>
<gene>
    <name evidence="12" type="ORF">E3N88_22554</name>
</gene>
<dbReference type="GO" id="GO:0009653">
    <property type="term" value="P:anatomical structure morphogenesis"/>
    <property type="evidence" value="ECO:0007669"/>
    <property type="project" value="UniProtKB-ARBA"/>
</dbReference>
<protein>
    <recommendedName>
        <fullName evidence="14">Expansin</fullName>
    </recommendedName>
</protein>
<dbReference type="FunFam" id="2.60.40.760:FF:000001">
    <property type="entry name" value="Expansin"/>
    <property type="match status" value="1"/>
</dbReference>
<feature type="region of interest" description="Disordered" evidence="9">
    <location>
        <begin position="286"/>
        <end position="313"/>
    </location>
</feature>
<dbReference type="SUPFAM" id="SSF54928">
    <property type="entry name" value="RNA-binding domain, RBD"/>
    <property type="match status" value="1"/>
</dbReference>
<dbReference type="InterPro" id="IPR036908">
    <property type="entry name" value="RlpA-like_sf"/>
</dbReference>
<dbReference type="Pfam" id="PF00076">
    <property type="entry name" value="RRM_1"/>
    <property type="match status" value="1"/>
</dbReference>
<dbReference type="InterPro" id="IPR007117">
    <property type="entry name" value="Expansin_CBD"/>
</dbReference>
<dbReference type="Pfam" id="PF01357">
    <property type="entry name" value="Expansin_C"/>
    <property type="match status" value="1"/>
</dbReference>
<dbReference type="Pfam" id="PF03330">
    <property type="entry name" value="DPBB_1"/>
    <property type="match status" value="1"/>
</dbReference>
<comment type="similarity">
    <text evidence="3">Belongs to the expansin family. Expansin A subfamily.</text>
</comment>
<keyword evidence="4" id="KW-0134">Cell wall</keyword>
<dbReference type="InterPro" id="IPR000504">
    <property type="entry name" value="RRM_dom"/>
</dbReference>
<keyword evidence="13" id="KW-1185">Reference proteome</keyword>
<proteinExistence type="inferred from homology"/>
<dbReference type="PRINTS" id="PR01225">
    <property type="entry name" value="EXPANSNFAMLY"/>
</dbReference>
<dbReference type="OrthoDB" id="5823761at2759"/>
<dbReference type="InterPro" id="IPR035979">
    <property type="entry name" value="RBD_domain_sf"/>
</dbReference>
<evidence type="ECO:0000256" key="4">
    <source>
        <dbReference type="ARBA" id="ARBA00022512"/>
    </source>
</evidence>
<dbReference type="PANTHER" id="PTHR31867">
    <property type="entry name" value="EXPANSIN-A15"/>
    <property type="match status" value="1"/>
</dbReference>
<evidence type="ECO:0008006" key="14">
    <source>
        <dbReference type="Google" id="ProtNLM"/>
    </source>
</evidence>
<dbReference type="InterPro" id="IPR007118">
    <property type="entry name" value="Expan_Lol_pI"/>
</dbReference>
<dbReference type="PROSITE" id="PS50843">
    <property type="entry name" value="EXPANSIN_CBD"/>
    <property type="match status" value="1"/>
</dbReference>
<keyword evidence="5" id="KW-0964">Secreted</keyword>
<evidence type="ECO:0000256" key="1">
    <source>
        <dbReference type="ARBA" id="ARBA00004170"/>
    </source>
</evidence>
<evidence type="ECO:0000256" key="7">
    <source>
        <dbReference type="ARBA" id="ARBA00023136"/>
    </source>
</evidence>
<evidence type="ECO:0000256" key="9">
    <source>
        <dbReference type="SAM" id="MobiDB-lite"/>
    </source>
</evidence>
<dbReference type="SUPFAM" id="SSF56219">
    <property type="entry name" value="DNase I-like"/>
    <property type="match status" value="1"/>
</dbReference>
<feature type="domain" description="Expansin-like EG45" evidence="10">
    <location>
        <begin position="819"/>
        <end position="931"/>
    </location>
</feature>
<dbReference type="InterPro" id="IPR007112">
    <property type="entry name" value="Expansin/allergen_DPBB_dom"/>
</dbReference>
<evidence type="ECO:0000313" key="13">
    <source>
        <dbReference type="Proteomes" id="UP000326396"/>
    </source>
</evidence>
<dbReference type="InterPro" id="IPR009009">
    <property type="entry name" value="RlpA-like_DPBB"/>
</dbReference>
<keyword evidence="6" id="KW-0732">Signal</keyword>
<comment type="caution">
    <text evidence="12">The sequence shown here is derived from an EMBL/GenBank/DDBJ whole genome shotgun (WGS) entry which is preliminary data.</text>
</comment>
<evidence type="ECO:0000313" key="12">
    <source>
        <dbReference type="EMBL" id="KAD4584953.1"/>
    </source>
</evidence>
<dbReference type="SUPFAM" id="SSF49590">
    <property type="entry name" value="PHL pollen allergen"/>
    <property type="match status" value="1"/>
</dbReference>
<dbReference type="CDD" id="cd22274">
    <property type="entry name" value="DPBB_EXPA_N"/>
    <property type="match status" value="1"/>
</dbReference>
<dbReference type="GO" id="GO:0009664">
    <property type="term" value="P:plant-type cell wall organization"/>
    <property type="evidence" value="ECO:0007669"/>
    <property type="project" value="InterPro"/>
</dbReference>
<organism evidence="12 13">
    <name type="scientific">Mikania micrantha</name>
    <name type="common">bitter vine</name>
    <dbReference type="NCBI Taxonomy" id="192012"/>
    <lineage>
        <taxon>Eukaryota</taxon>
        <taxon>Viridiplantae</taxon>
        <taxon>Streptophyta</taxon>
        <taxon>Embryophyta</taxon>
        <taxon>Tracheophyta</taxon>
        <taxon>Spermatophyta</taxon>
        <taxon>Magnoliopsida</taxon>
        <taxon>eudicotyledons</taxon>
        <taxon>Gunneridae</taxon>
        <taxon>Pentapetalae</taxon>
        <taxon>asterids</taxon>
        <taxon>campanulids</taxon>
        <taxon>Asterales</taxon>
        <taxon>Asteraceae</taxon>
        <taxon>Asteroideae</taxon>
        <taxon>Heliantheae alliance</taxon>
        <taxon>Eupatorieae</taxon>
        <taxon>Mikania</taxon>
    </lineage>
</organism>
<dbReference type="InterPro" id="IPR012677">
    <property type="entry name" value="Nucleotide-bd_a/b_plait_sf"/>
</dbReference>
<dbReference type="Gene3D" id="2.60.40.760">
    <property type="entry name" value="Expansin, cellulose-binding-like domain"/>
    <property type="match status" value="1"/>
</dbReference>
<dbReference type="InterPro" id="IPR002963">
    <property type="entry name" value="Expansin"/>
</dbReference>
<sequence length="1026" mass="114360">MAMREEEDDGWQKVLRKGAGEKKVNRKMMRKSFPYPNTTFFVSNLPEGCNADNLRTVFNDYGEVLDAYVAIKKDRMGELLVAVNLARYDRNGGNMVNSLNNRAQATHFRMHDVHQPWPNTLYNKGKSFKDAVLNKVDQSGGYDICLNDFKPQPLVLWGNGVLMGRAKNLQTLGSLGEWVSNLKGVTYVRYVGGLHVMISFRSKDYADSVIREPGLWVDWFSKLHAWEGNSIPYERIAWIKAVLVSDGKPIQEKVTLRWKDKSFVCWILEDFRQWVPDFVTRDVSGDKTTGATHGNERGVEGTEEVVGPDSRSETMADREVQGLHGKSFSNNFVLGKQDHASKRRRMRKKHQRSPGIIIGPTPAQEMSPETIRARKRARSEVGPVEPNPPNDWIFNLDLNNRPNSIDQETASIQEDYISQVQDSLLAPSPTVPMGGENESDALVNIQMTQPGENPDMQLEDGEFRLSTSHLGLQKEIEATVVLAGKVGVNLEGHQHAVKEAILGEGVGENGRSGGLLSIWDPGIFQKVNVIANNNFLLISGILMGHQIILNIVNVYGPHSLSDKKILWAELEKLKNEGNGLWVFVGDFNEVRNSSERLNSEFNTQGANLFNQFIFKAKLMEYNMCGHPFTYMRGLGSSYSKLDRFLVCDEFVNTWPNACARVLPRHLSDHSPITLITSNIDFGPTPFKFFSSWLKFKGIEEVVQTSLSGGGMGNKPDKVLASKLRMLKESLKEWIKGQKMKNEADQSVLKVVLEHYDKEASVRSLSADEMDDWAASKIDLSLLLLSMIILSFRTTHCLKGGWQKAHATFYGGEDASGTMGGACGYGNLYSDGYGTNTAALSTALFNNGLSCGACYQLRCIDDPKWCIRGIITITATNYCPPNYALANDNGGWCNPPLRHFDLSQPAFLKIGHYRAGIVPVAYRRVPCIKKGGMRFTINGHSYFNLVLITNVGGAGDIHGVSIKGSKTGWQTMTRNWGQNWQSDSYLDGQSLSFRVTASDGRIVTSHNVAPAGWQFGQTFQGGQFEDL</sequence>
<evidence type="ECO:0000259" key="11">
    <source>
        <dbReference type="PROSITE" id="PS50843"/>
    </source>
</evidence>
<dbReference type="Gene3D" id="3.60.10.10">
    <property type="entry name" value="Endonuclease/exonuclease/phosphatase"/>
    <property type="match status" value="1"/>
</dbReference>
<keyword evidence="7" id="KW-0472">Membrane</keyword>
<dbReference type="Gene3D" id="3.30.70.330">
    <property type="match status" value="1"/>
</dbReference>
<dbReference type="PROSITE" id="PS50842">
    <property type="entry name" value="EXPANSIN_EG45"/>
    <property type="match status" value="1"/>
</dbReference>
<accession>A0A5N6NC84</accession>
<evidence type="ECO:0000256" key="5">
    <source>
        <dbReference type="ARBA" id="ARBA00022525"/>
    </source>
</evidence>
<dbReference type="InterPro" id="IPR036749">
    <property type="entry name" value="Expansin_CBD_sf"/>
</dbReference>
<feature type="region of interest" description="Disordered" evidence="9">
    <location>
        <begin position="339"/>
        <end position="368"/>
    </location>
</feature>
<dbReference type="SUPFAM" id="SSF50685">
    <property type="entry name" value="Barwin-like endoglucanases"/>
    <property type="match status" value="1"/>
</dbReference>
<feature type="compositionally biased region" description="Basic residues" evidence="9">
    <location>
        <begin position="341"/>
        <end position="352"/>
    </location>
</feature>
<keyword evidence="8" id="KW-0961">Cell wall biogenesis/degradation</keyword>
<evidence type="ECO:0000256" key="6">
    <source>
        <dbReference type="ARBA" id="ARBA00022729"/>
    </source>
</evidence>
<dbReference type="InterPro" id="IPR036691">
    <property type="entry name" value="Endo/exonu/phosph_ase_sf"/>
</dbReference>
<evidence type="ECO:0000259" key="10">
    <source>
        <dbReference type="PROSITE" id="PS50842"/>
    </source>
</evidence>
<dbReference type="SMART" id="SM00837">
    <property type="entry name" value="DPBB_1"/>
    <property type="match status" value="1"/>
</dbReference>
<feature type="domain" description="Expansin-like CBD" evidence="11">
    <location>
        <begin position="941"/>
        <end position="1020"/>
    </location>
</feature>
<reference evidence="12 13" key="1">
    <citation type="submission" date="2019-05" db="EMBL/GenBank/DDBJ databases">
        <title>Mikania micrantha, genome provides insights into the molecular mechanism of rapid growth.</title>
        <authorList>
            <person name="Liu B."/>
        </authorList>
    </citation>
    <scope>NUCLEOTIDE SEQUENCE [LARGE SCALE GENOMIC DNA]</scope>
    <source>
        <strain evidence="12">NLD-2019</strain>
        <tissue evidence="12">Leaf</tissue>
    </source>
</reference>
<dbReference type="EMBL" id="SZYD01000012">
    <property type="protein sequence ID" value="KAD4584953.1"/>
    <property type="molecule type" value="Genomic_DNA"/>
</dbReference>
<evidence type="ECO:0000256" key="8">
    <source>
        <dbReference type="ARBA" id="ARBA00023316"/>
    </source>
</evidence>
<dbReference type="GO" id="GO:0003723">
    <property type="term" value="F:RNA binding"/>
    <property type="evidence" value="ECO:0007669"/>
    <property type="project" value="InterPro"/>
</dbReference>
<dbReference type="Proteomes" id="UP000326396">
    <property type="component" value="Linkage Group LG2"/>
</dbReference>
<evidence type="ECO:0000256" key="3">
    <source>
        <dbReference type="ARBA" id="ARBA00005392"/>
    </source>
</evidence>
<dbReference type="Gene3D" id="2.40.40.10">
    <property type="entry name" value="RlpA-like domain"/>
    <property type="match status" value="1"/>
</dbReference>